<evidence type="ECO:0000313" key="7">
    <source>
        <dbReference type="EMBL" id="CAF1053482.1"/>
    </source>
</evidence>
<comment type="caution">
    <text evidence="7">The sequence shown here is derived from an EMBL/GenBank/DDBJ whole genome shotgun (WGS) entry which is preliminary data.</text>
</comment>
<keyword evidence="5" id="KW-0812">Transmembrane</keyword>
<dbReference type="SUPFAM" id="SSF56399">
    <property type="entry name" value="ADP-ribosylation"/>
    <property type="match status" value="1"/>
</dbReference>
<sequence>MLIVIAAVIVVANSKYEDQKLISLPAGKRYGLLSIDGGGVRGIIAGRIIHILEEEIGKSASDLFDFAAGCSTGGILVLSTILRKTSGSNVTELYRQLAKEVFPNQRRNPLKDYSARPLERLLKEHFGDLTMVLDGNIEYPKVFVVAKYNTHTSPYLLTNYNSIPSSYFGTSNWTCWEAARATSAAPSYFPPFVKNGTNFTDGGVGFNNPVVILYEEALRMLSEEFNEDVSHRRIAYVVSIGTGRMPDLSLTPSEHKIYWQSRLAKIIYSLAVVLLFKFFIDQYFLHKSSRLAIFFFVILMATSIYAPPRIVNYVYKAWDLVSYTTEQVTDAHETHLLMKKICKRTNIPYFRFSPVLKEREDMTDTKHLEEWISTTDNQMKGPYYTEKVAKLKRLILQRIFTPKTEVRWFYDKSRNAGTNEWQKYSDLENEFIENIWEKLGKTTLDSRTARIFVSVMQRSAQLVAEGKQPSLQLGEVKHMLGQNLRREQLLVQRPSLRSDRFCSVKTLRRADVAGFKHGGYYFIDHWKWTTRLQANVLTGVLDEIVEEAIRGILEEGARANQQREAEIMAHQLREVNKYNNSQMIYDVVARLYTAESFLYRLINATLQENDLKKTNTLEAFCSLLRESLTYTGVRRELTVFRGGNLTQKELDSYKLSIGHSIEWSPLTSTTMNRHLAENCGGYPGNTLFIIHRERASKICKDVSFVSHYRDEEEVIFVAEHLHLVQSIRFDKISKKHLIFLTDLYDYEIGHGKDQVVRLEGYEWLEKFMYP</sequence>
<reference evidence="7" key="1">
    <citation type="submission" date="2021-02" db="EMBL/GenBank/DDBJ databases">
        <authorList>
            <person name="Nowell W R."/>
        </authorList>
    </citation>
    <scope>NUCLEOTIDE SEQUENCE</scope>
</reference>
<feature type="short sequence motif" description="GXGXXG" evidence="4">
    <location>
        <begin position="37"/>
        <end position="42"/>
    </location>
</feature>
<keyword evidence="3 4" id="KW-0443">Lipid metabolism</keyword>
<organism evidence="7 9">
    <name type="scientific">Didymodactylos carnosus</name>
    <dbReference type="NCBI Taxonomy" id="1234261"/>
    <lineage>
        <taxon>Eukaryota</taxon>
        <taxon>Metazoa</taxon>
        <taxon>Spiralia</taxon>
        <taxon>Gnathifera</taxon>
        <taxon>Rotifera</taxon>
        <taxon>Eurotatoria</taxon>
        <taxon>Bdelloidea</taxon>
        <taxon>Philodinida</taxon>
        <taxon>Philodinidae</taxon>
        <taxon>Didymodactylos</taxon>
    </lineage>
</organism>
<evidence type="ECO:0000256" key="1">
    <source>
        <dbReference type="ARBA" id="ARBA00022801"/>
    </source>
</evidence>
<name>A0A8S2E5G6_9BILA</name>
<evidence type="ECO:0000256" key="5">
    <source>
        <dbReference type="SAM" id="Phobius"/>
    </source>
</evidence>
<dbReference type="Proteomes" id="UP000677228">
    <property type="component" value="Unassembled WGS sequence"/>
</dbReference>
<evidence type="ECO:0000313" key="9">
    <source>
        <dbReference type="Proteomes" id="UP000677228"/>
    </source>
</evidence>
<dbReference type="GO" id="GO:0016020">
    <property type="term" value="C:membrane"/>
    <property type="evidence" value="ECO:0007669"/>
    <property type="project" value="TreeGrafter"/>
</dbReference>
<dbReference type="Gene3D" id="3.40.1090.10">
    <property type="entry name" value="Cytosolic phospholipase A2 catalytic domain"/>
    <property type="match status" value="1"/>
</dbReference>
<accession>A0A8S2E5G6</accession>
<gene>
    <name evidence="7" type="ORF">OVA965_LOCUS17057</name>
    <name evidence="8" type="ORF">TMI583_LOCUS17069</name>
</gene>
<feature type="short sequence motif" description="GXSXG" evidence="4">
    <location>
        <begin position="69"/>
        <end position="73"/>
    </location>
</feature>
<feature type="domain" description="PNPLA" evidence="6">
    <location>
        <begin position="33"/>
        <end position="214"/>
    </location>
</feature>
<feature type="transmembrane region" description="Helical" evidence="5">
    <location>
        <begin position="291"/>
        <end position="308"/>
    </location>
</feature>
<dbReference type="AlphaFoldDB" id="A0A8S2E5G6"/>
<feature type="transmembrane region" description="Helical" evidence="5">
    <location>
        <begin position="257"/>
        <end position="279"/>
    </location>
</feature>
<feature type="active site" description="Proton acceptor" evidence="4">
    <location>
        <position position="201"/>
    </location>
</feature>
<dbReference type="GO" id="GO:0016042">
    <property type="term" value="P:lipid catabolic process"/>
    <property type="evidence" value="ECO:0007669"/>
    <property type="project" value="UniProtKB-UniRule"/>
</dbReference>
<feature type="active site" description="Nucleophile" evidence="4">
    <location>
        <position position="71"/>
    </location>
</feature>
<proteinExistence type="predicted"/>
<dbReference type="GO" id="GO:0006631">
    <property type="term" value="P:fatty acid metabolic process"/>
    <property type="evidence" value="ECO:0007669"/>
    <property type="project" value="TreeGrafter"/>
</dbReference>
<evidence type="ECO:0000256" key="4">
    <source>
        <dbReference type="PROSITE-ProRule" id="PRU01161"/>
    </source>
</evidence>
<dbReference type="SUPFAM" id="SSF52151">
    <property type="entry name" value="FabD/lysophospholipase-like"/>
    <property type="match status" value="1"/>
</dbReference>
<keyword evidence="5" id="KW-0472">Membrane</keyword>
<keyword evidence="1 4" id="KW-0378">Hydrolase</keyword>
<dbReference type="InterPro" id="IPR002641">
    <property type="entry name" value="PNPLA_dom"/>
</dbReference>
<feature type="short sequence motif" description="DGA/G" evidence="4">
    <location>
        <begin position="201"/>
        <end position="203"/>
    </location>
</feature>
<evidence type="ECO:0000313" key="8">
    <source>
        <dbReference type="EMBL" id="CAF3820029.1"/>
    </source>
</evidence>
<evidence type="ECO:0000259" key="6">
    <source>
        <dbReference type="PROSITE" id="PS51635"/>
    </source>
</evidence>
<dbReference type="Pfam" id="PF01734">
    <property type="entry name" value="Patatin"/>
    <property type="match status" value="1"/>
</dbReference>
<dbReference type="Gene3D" id="3.90.176.10">
    <property type="entry name" value="Toxin ADP-ribosyltransferase, Chain A, domain 1"/>
    <property type="match status" value="1"/>
</dbReference>
<dbReference type="GO" id="GO:0004620">
    <property type="term" value="F:phospholipase activity"/>
    <property type="evidence" value="ECO:0007669"/>
    <property type="project" value="TreeGrafter"/>
</dbReference>
<dbReference type="EMBL" id="CAJOBA010008095">
    <property type="protein sequence ID" value="CAF3820029.1"/>
    <property type="molecule type" value="Genomic_DNA"/>
</dbReference>
<evidence type="ECO:0000256" key="3">
    <source>
        <dbReference type="ARBA" id="ARBA00023098"/>
    </source>
</evidence>
<dbReference type="PANTHER" id="PTHR24185">
    <property type="entry name" value="CALCIUM-INDEPENDENT PHOSPHOLIPASE A2-GAMMA"/>
    <property type="match status" value="1"/>
</dbReference>
<dbReference type="InterPro" id="IPR016035">
    <property type="entry name" value="Acyl_Trfase/lysoPLipase"/>
</dbReference>
<dbReference type="EMBL" id="CAJNOK010008080">
    <property type="protein sequence ID" value="CAF1053482.1"/>
    <property type="molecule type" value="Genomic_DNA"/>
</dbReference>
<dbReference type="PROSITE" id="PS51635">
    <property type="entry name" value="PNPLA"/>
    <property type="match status" value="1"/>
</dbReference>
<protein>
    <recommendedName>
        <fullName evidence="6">PNPLA domain-containing protein</fullName>
    </recommendedName>
</protein>
<keyword evidence="5" id="KW-1133">Transmembrane helix</keyword>
<dbReference type="Proteomes" id="UP000682733">
    <property type="component" value="Unassembled WGS sequence"/>
</dbReference>
<evidence type="ECO:0000256" key="2">
    <source>
        <dbReference type="ARBA" id="ARBA00022963"/>
    </source>
</evidence>
<keyword evidence="2 4" id="KW-0442">Lipid degradation</keyword>
<dbReference type="PANTHER" id="PTHR24185:SF1">
    <property type="entry name" value="CALCIUM-INDEPENDENT PHOSPHOLIPASE A2-GAMMA"/>
    <property type="match status" value="1"/>
</dbReference>